<dbReference type="GO" id="GO:0000162">
    <property type="term" value="P:L-tryptophan biosynthetic process"/>
    <property type="evidence" value="ECO:0007669"/>
    <property type="project" value="TreeGrafter"/>
</dbReference>
<evidence type="ECO:0000256" key="1">
    <source>
        <dbReference type="ARBA" id="ARBA00022962"/>
    </source>
</evidence>
<dbReference type="PRINTS" id="PR00097">
    <property type="entry name" value="ANTSNTHASEII"/>
</dbReference>
<dbReference type="CDD" id="cd01743">
    <property type="entry name" value="GATase1_Anthranilate_Synthase"/>
    <property type="match status" value="1"/>
</dbReference>
<organism evidence="3 4">
    <name type="scientific">Akkermansia massiliensis</name>
    <dbReference type="NCBI Taxonomy" id="2927224"/>
    <lineage>
        <taxon>Bacteria</taxon>
        <taxon>Pseudomonadati</taxon>
        <taxon>Verrucomicrobiota</taxon>
        <taxon>Verrucomicrobiia</taxon>
        <taxon>Verrucomicrobiales</taxon>
        <taxon>Akkermansiaceae</taxon>
        <taxon>Akkermansia</taxon>
    </lineage>
</organism>
<dbReference type="SUPFAM" id="SSF52317">
    <property type="entry name" value="Class I glutamine amidotransferase-like"/>
    <property type="match status" value="1"/>
</dbReference>
<feature type="domain" description="Glutamine amidotransferase" evidence="2">
    <location>
        <begin position="45"/>
        <end position="229"/>
    </location>
</feature>
<evidence type="ECO:0000259" key="2">
    <source>
        <dbReference type="Pfam" id="PF00117"/>
    </source>
</evidence>
<dbReference type="PANTHER" id="PTHR43418">
    <property type="entry name" value="MULTIFUNCTIONAL TRYPTOPHAN BIOSYNTHESIS PROTEIN-RELATED"/>
    <property type="match status" value="1"/>
</dbReference>
<dbReference type="Proteomes" id="UP000642553">
    <property type="component" value="Chromosome"/>
</dbReference>
<sequence length="253" mass="28371">MGDHKEERTFRTAQGIHAEDGFFPCVHWRELFYHVRAMSQPNVWIIDHRDSFTWNLAELVRVTGMAVPRVVSNLSPELEQAVQAGEKLILSPGPGTVEDECHQATFRLLDRLPPCTPVLGVCLGHQILGIRFGARLEHLSQPLHGVREPLRRTESCPLLEGLPEEFPAGLYHSWRLAATPWPEELVVTARDSGGNIQAIRHRSRPLYGIQFHPESILTPDGKSLLRNFLSLPANAVEGSPESNESMIHSQHQG</sequence>
<dbReference type="PRINTS" id="PR00099">
    <property type="entry name" value="CPSGATASE"/>
</dbReference>
<evidence type="ECO:0000313" key="3">
    <source>
        <dbReference type="EMBL" id="QHV64378.1"/>
    </source>
</evidence>
<dbReference type="EMBL" id="CP029701">
    <property type="protein sequence ID" value="QHV64378.1"/>
    <property type="molecule type" value="Genomic_DNA"/>
</dbReference>
<name>A0AAE6W3I0_9BACT</name>
<gene>
    <name evidence="3" type="ORF">DMI76_11120</name>
</gene>
<protein>
    <submittedName>
        <fullName evidence="3">Aminodeoxychorismate/anthranilate synthase component II</fullName>
    </submittedName>
</protein>
<dbReference type="AlphaFoldDB" id="A0AAE6W3I0"/>
<dbReference type="PANTHER" id="PTHR43418:SF4">
    <property type="entry name" value="MULTIFUNCTIONAL TRYPTOPHAN BIOSYNTHESIS PROTEIN"/>
    <property type="match status" value="1"/>
</dbReference>
<keyword evidence="1" id="KW-0315">Glutamine amidotransferase</keyword>
<reference evidence="3" key="1">
    <citation type="submission" date="2018-05" db="EMBL/GenBank/DDBJ databases">
        <title>Complete genome sequnece of Akkermansia muciniphila EB-AMDK-40.</title>
        <authorList>
            <person name="Nam Y.-D."/>
            <person name="Chung W.-H."/>
            <person name="Park Y.S."/>
            <person name="Kang J."/>
        </authorList>
    </citation>
    <scope>NUCLEOTIDE SEQUENCE</scope>
    <source>
        <strain evidence="3">EB-AMDK-40</strain>
    </source>
</reference>
<dbReference type="GO" id="GO:0004049">
    <property type="term" value="F:anthranilate synthase activity"/>
    <property type="evidence" value="ECO:0007669"/>
    <property type="project" value="TreeGrafter"/>
</dbReference>
<dbReference type="Gene3D" id="3.40.50.880">
    <property type="match status" value="1"/>
</dbReference>
<dbReference type="GO" id="GO:0005829">
    <property type="term" value="C:cytosol"/>
    <property type="evidence" value="ECO:0007669"/>
    <property type="project" value="TreeGrafter"/>
</dbReference>
<dbReference type="InterPro" id="IPR050472">
    <property type="entry name" value="Anth_synth/Amidotransfase"/>
</dbReference>
<dbReference type="InterPro" id="IPR017926">
    <property type="entry name" value="GATASE"/>
</dbReference>
<proteinExistence type="predicted"/>
<accession>A0AAE6W3I0</accession>
<dbReference type="Pfam" id="PF00117">
    <property type="entry name" value="GATase"/>
    <property type="match status" value="1"/>
</dbReference>
<dbReference type="InterPro" id="IPR029062">
    <property type="entry name" value="Class_I_gatase-like"/>
</dbReference>
<dbReference type="InterPro" id="IPR006221">
    <property type="entry name" value="TrpG/PapA_dom"/>
</dbReference>
<dbReference type="PROSITE" id="PS51273">
    <property type="entry name" value="GATASE_TYPE_1"/>
    <property type="match status" value="1"/>
</dbReference>
<dbReference type="PRINTS" id="PR00096">
    <property type="entry name" value="GATASE"/>
</dbReference>
<evidence type="ECO:0000313" key="4">
    <source>
        <dbReference type="Proteomes" id="UP000642553"/>
    </source>
</evidence>